<dbReference type="OrthoDB" id="3934656at2759"/>
<keyword evidence="8 10" id="KW-0503">Monooxygenase</keyword>
<evidence type="ECO:0000256" key="5">
    <source>
        <dbReference type="ARBA" id="ARBA00022723"/>
    </source>
</evidence>
<evidence type="ECO:0000256" key="10">
    <source>
        <dbReference type="RuleBase" id="RU000461"/>
    </source>
</evidence>
<keyword evidence="4 9" id="KW-0349">Heme</keyword>
<dbReference type="AlphaFoldDB" id="A0A4V1X8U7"/>
<accession>A0A4V1X8U7</accession>
<evidence type="ECO:0000256" key="6">
    <source>
        <dbReference type="ARBA" id="ARBA00023002"/>
    </source>
</evidence>
<dbReference type="PANTHER" id="PTHR24305:SF175">
    <property type="entry name" value="CYTOCHROME P450 MONOOXYGENASE PKFB"/>
    <property type="match status" value="1"/>
</dbReference>
<dbReference type="GO" id="GO:0016705">
    <property type="term" value="F:oxidoreductase activity, acting on paired donors, with incorporation or reduction of molecular oxygen"/>
    <property type="evidence" value="ECO:0007669"/>
    <property type="project" value="InterPro"/>
</dbReference>
<evidence type="ECO:0000256" key="1">
    <source>
        <dbReference type="ARBA" id="ARBA00001971"/>
    </source>
</evidence>
<dbReference type="GO" id="GO:0004497">
    <property type="term" value="F:monooxygenase activity"/>
    <property type="evidence" value="ECO:0007669"/>
    <property type="project" value="UniProtKB-KW"/>
</dbReference>
<feature type="transmembrane region" description="Helical" evidence="11">
    <location>
        <begin position="13"/>
        <end position="34"/>
    </location>
</feature>
<comment type="caution">
    <text evidence="12">The sequence shown here is derived from an EMBL/GenBank/DDBJ whole genome shotgun (WGS) entry which is preliminary data.</text>
</comment>
<feature type="binding site" description="axial binding residue" evidence="9">
    <location>
        <position position="357"/>
    </location>
    <ligand>
        <name>heme</name>
        <dbReference type="ChEBI" id="CHEBI:30413"/>
    </ligand>
    <ligandPart>
        <name>Fe</name>
        <dbReference type="ChEBI" id="CHEBI:18248"/>
    </ligandPart>
</feature>
<evidence type="ECO:0000256" key="4">
    <source>
        <dbReference type="ARBA" id="ARBA00022617"/>
    </source>
</evidence>
<dbReference type="PANTHER" id="PTHR24305">
    <property type="entry name" value="CYTOCHROME P450"/>
    <property type="match status" value="1"/>
</dbReference>
<proteinExistence type="inferred from homology"/>
<comment type="cofactor">
    <cofactor evidence="1 9">
        <name>heme</name>
        <dbReference type="ChEBI" id="CHEBI:30413"/>
    </cofactor>
</comment>
<keyword evidence="7 9" id="KW-0408">Iron</keyword>
<organism evidence="12 13">
    <name type="scientific">Monosporascus ibericus</name>
    <dbReference type="NCBI Taxonomy" id="155417"/>
    <lineage>
        <taxon>Eukaryota</taxon>
        <taxon>Fungi</taxon>
        <taxon>Dikarya</taxon>
        <taxon>Ascomycota</taxon>
        <taxon>Pezizomycotina</taxon>
        <taxon>Sordariomycetes</taxon>
        <taxon>Xylariomycetidae</taxon>
        <taxon>Xylariales</taxon>
        <taxon>Xylariales incertae sedis</taxon>
        <taxon>Monosporascus</taxon>
    </lineage>
</organism>
<evidence type="ECO:0000256" key="2">
    <source>
        <dbReference type="ARBA" id="ARBA00005179"/>
    </source>
</evidence>
<evidence type="ECO:0000256" key="11">
    <source>
        <dbReference type="SAM" id="Phobius"/>
    </source>
</evidence>
<keyword evidence="6 10" id="KW-0560">Oxidoreductase</keyword>
<dbReference type="PROSITE" id="PS00086">
    <property type="entry name" value="CYTOCHROME_P450"/>
    <property type="match status" value="1"/>
</dbReference>
<dbReference type="Pfam" id="PF00067">
    <property type="entry name" value="p450"/>
    <property type="match status" value="1"/>
</dbReference>
<evidence type="ECO:0000256" key="3">
    <source>
        <dbReference type="ARBA" id="ARBA00010617"/>
    </source>
</evidence>
<comment type="similarity">
    <text evidence="3 10">Belongs to the cytochrome P450 family.</text>
</comment>
<evidence type="ECO:0000313" key="12">
    <source>
        <dbReference type="EMBL" id="RYO80320.1"/>
    </source>
</evidence>
<evidence type="ECO:0008006" key="14">
    <source>
        <dbReference type="Google" id="ProtNLM"/>
    </source>
</evidence>
<keyword evidence="13" id="KW-1185">Reference proteome</keyword>
<name>A0A4V1X8U7_9PEZI</name>
<dbReference type="Proteomes" id="UP000293360">
    <property type="component" value="Unassembled WGS sequence"/>
</dbReference>
<comment type="pathway">
    <text evidence="2">Secondary metabolite biosynthesis.</text>
</comment>
<dbReference type="PRINTS" id="PR00385">
    <property type="entry name" value="P450"/>
</dbReference>
<dbReference type="InterPro" id="IPR036396">
    <property type="entry name" value="Cyt_P450_sf"/>
</dbReference>
<dbReference type="SUPFAM" id="SSF48264">
    <property type="entry name" value="Cytochrome P450"/>
    <property type="match status" value="1"/>
</dbReference>
<evidence type="ECO:0000313" key="13">
    <source>
        <dbReference type="Proteomes" id="UP000293360"/>
    </source>
</evidence>
<dbReference type="Gene3D" id="1.10.630.10">
    <property type="entry name" value="Cytochrome P450"/>
    <property type="match status" value="1"/>
</dbReference>
<keyword evidence="5 9" id="KW-0479">Metal-binding</keyword>
<evidence type="ECO:0000256" key="9">
    <source>
        <dbReference type="PIRSR" id="PIRSR602403-1"/>
    </source>
</evidence>
<gene>
    <name evidence="12" type="ORF">DL764_009911</name>
</gene>
<dbReference type="InterPro" id="IPR017972">
    <property type="entry name" value="Cyt_P450_CS"/>
</dbReference>
<dbReference type="GO" id="GO:0020037">
    <property type="term" value="F:heme binding"/>
    <property type="evidence" value="ECO:0007669"/>
    <property type="project" value="InterPro"/>
</dbReference>
<dbReference type="InterPro" id="IPR002403">
    <property type="entry name" value="Cyt_P450_E_grp-IV"/>
</dbReference>
<evidence type="ECO:0000256" key="7">
    <source>
        <dbReference type="ARBA" id="ARBA00023004"/>
    </source>
</evidence>
<evidence type="ECO:0000256" key="8">
    <source>
        <dbReference type="ARBA" id="ARBA00023033"/>
    </source>
</evidence>
<keyword evidence="11" id="KW-1133">Transmembrane helix</keyword>
<keyword evidence="11" id="KW-0812">Transmembrane</keyword>
<reference evidence="12 13" key="1">
    <citation type="submission" date="2018-06" db="EMBL/GenBank/DDBJ databases">
        <title>Complete Genomes of Monosporascus.</title>
        <authorList>
            <person name="Robinson A.J."/>
            <person name="Natvig D.O."/>
        </authorList>
    </citation>
    <scope>NUCLEOTIDE SEQUENCE [LARGE SCALE GENOMIC DNA]</scope>
    <source>
        <strain evidence="12 13">CBS 110550</strain>
    </source>
</reference>
<dbReference type="EMBL" id="QJNU01001055">
    <property type="protein sequence ID" value="RYO80320.1"/>
    <property type="molecule type" value="Genomic_DNA"/>
</dbReference>
<dbReference type="InterPro" id="IPR001128">
    <property type="entry name" value="Cyt_P450"/>
</dbReference>
<keyword evidence="11" id="KW-0472">Membrane</keyword>
<protein>
    <recommendedName>
        <fullName evidence="14">Cytochrome P450</fullName>
    </recommendedName>
</protein>
<dbReference type="PRINTS" id="PR00465">
    <property type="entry name" value="EP450IV"/>
</dbReference>
<sequence length="420" mass="47544">MGFGEALPGSSRVSTSTGIVTTWVALSLLLVYFWRASFYNTLQAYNPNGGALPAVFNTTDDNMHKLLKTPIAPLFTPANAPAYEGHVNEVLAVLEQKLDSKFLNNHEIFNLGEWLQFFAFDVMGTLTFSRRYGFLENGKDVNGMLSTIVDFMRKSAPVPQLDWLLRKNRVGDWFQRTFVSQPSLSILLFIAKAIKEKKEKPSKAPTTWTFSNVIAGSDSVGTVMRTTMFNLLRYPNTLQKLYQELVDADVSGPYPKYSEVRNLPYLDACIQEAIRMHPPFALPFERVVPKGGVSILGRHIPEGTDLGGNPYVVNRHKGTFGGDAEFWRPERWLEKDEAHKRKLEQSVLTFGAGRRVCIGRHIGILEVKKIISFLVLTYDIHIVDPARFQVENSWFFFQKGLYATIRKRPEATTHMDRKGA</sequence>
<dbReference type="STRING" id="155417.A0A4V1X8U7"/>
<dbReference type="GO" id="GO:0005506">
    <property type="term" value="F:iron ion binding"/>
    <property type="evidence" value="ECO:0007669"/>
    <property type="project" value="InterPro"/>
</dbReference>
<dbReference type="InterPro" id="IPR050121">
    <property type="entry name" value="Cytochrome_P450_monoxygenase"/>
</dbReference>